<dbReference type="InterPro" id="IPR029035">
    <property type="entry name" value="DHS-like_NAD/FAD-binding_dom"/>
</dbReference>
<evidence type="ECO:0000256" key="10">
    <source>
        <dbReference type="ARBA" id="ARBA00039467"/>
    </source>
</evidence>
<evidence type="ECO:0000313" key="14">
    <source>
        <dbReference type="Proteomes" id="UP000192050"/>
    </source>
</evidence>
<sequence length="312" mass="35434">MEIKREDLLKDPVKDLKINKNTTLMQLMEMFGTSGGFTSKKLYEGYQILKEEFTSDETTFLSFPADIISTGTRGIINQLVKNKLVDVIITTNGTLDHDVARVYTDYYAGTFNFGDEKLKDMNINRLGNVFVPDESYGVVIEEKLMPMIEELYNKKKEWAPVDLIREVGLKLDNENSILYNAAKNNIPVFVPGITDGSFGSQLWSFYEMHHDFKINILEDEHRLSDIVFDAKKTGALMIGGGISKHHTIWWNQFRDGLNEAVYITTAQEYDGSLSGAKLEEAITWKKVRKDAKFVNIYGDATAILPIMVAPFL</sequence>
<dbReference type="InterPro" id="IPR022899">
    <property type="entry name" value="Deoxyhypus_synthase_arc"/>
</dbReference>
<keyword evidence="7 11" id="KW-0808">Transferase</keyword>
<dbReference type="KEGG" id="fai:FAD_0214"/>
<dbReference type="EC" id="2.5.1.46" evidence="6 11"/>
<comment type="pathway">
    <text evidence="4 11">Protein modification; eIF5A hypusination.</text>
</comment>
<evidence type="ECO:0000313" key="12">
    <source>
        <dbReference type="EMBL" id="ARD84140.1"/>
    </source>
</evidence>
<dbReference type="HAMAP" id="MF_00153">
    <property type="entry name" value="DHS"/>
    <property type="match status" value="1"/>
</dbReference>
<reference evidence="12 14" key="1">
    <citation type="submission" date="2011-10" db="EMBL/GenBank/DDBJ databases">
        <title>Metabolic and evolutionary patterns in the extreme acidophile Ferroplasma acidiphilum.</title>
        <authorList>
            <person name="Golyshina O.V."/>
            <person name="Kozyavkin S.A."/>
            <person name="Tatusov R.L."/>
            <person name="Slesarev A.I."/>
            <person name="Golyshin P.N."/>
        </authorList>
    </citation>
    <scope>NUCLEOTIDE SEQUENCE [LARGE SCALE GENOMIC DNA]</scope>
    <source>
        <strain evidence="12">Berkeley</strain>
        <strain evidence="14">Y</strain>
    </source>
</reference>
<reference evidence="13 15" key="2">
    <citation type="submission" date="2020-05" db="EMBL/GenBank/DDBJ databases">
        <authorList>
            <person name="Zhang R."/>
        </authorList>
    </citation>
    <scope>NUCLEOTIDE SEQUENCE [LARGE SCALE GENOMIC DNA]</scope>
    <source>
        <strain evidence="13 15">DSM 28986</strain>
    </source>
</reference>
<dbReference type="FunFam" id="3.40.910.10:FF:000010">
    <property type="entry name" value="Deoxyhypusine synthase"/>
    <property type="match status" value="1"/>
</dbReference>
<dbReference type="InterPro" id="IPR002773">
    <property type="entry name" value="Deoxyhypusine_synthase"/>
</dbReference>
<gene>
    <name evidence="11" type="primary">dys</name>
    <name evidence="12" type="ORF">FAD_0214</name>
    <name evidence="13" type="ORF">HLB00_06605</name>
</gene>
<dbReference type="EMBL" id="CP015363">
    <property type="protein sequence ID" value="ARD84140.1"/>
    <property type="molecule type" value="Genomic_DNA"/>
</dbReference>
<comment type="function">
    <text evidence="3 11">Catalyzes the NAD-dependent oxidative cleavage of spermidine and the subsequent transfer of the butylamine moiety of spermidine to the epsilon-amino group of a specific lysine residue of the eIF-5A precursor protein to form the intermediate deoxyhypusine residue.</text>
</comment>
<dbReference type="Proteomes" id="UP000192050">
    <property type="component" value="Chromosome"/>
</dbReference>
<dbReference type="InterPro" id="IPR036982">
    <property type="entry name" value="Deoxyhypusine_synthase_sf"/>
</dbReference>
<dbReference type="Proteomes" id="UP000546917">
    <property type="component" value="Unassembled WGS sequence"/>
</dbReference>
<evidence type="ECO:0000256" key="4">
    <source>
        <dbReference type="ARBA" id="ARBA00005041"/>
    </source>
</evidence>
<evidence type="ECO:0000256" key="8">
    <source>
        <dbReference type="ARBA" id="ARBA00023027"/>
    </source>
</evidence>
<evidence type="ECO:0000256" key="1">
    <source>
        <dbReference type="ARBA" id="ARBA00000952"/>
    </source>
</evidence>
<evidence type="ECO:0000313" key="13">
    <source>
        <dbReference type="EMBL" id="NOL60502.1"/>
    </source>
</evidence>
<keyword evidence="8 11" id="KW-0520">NAD</keyword>
<comment type="similarity">
    <text evidence="5 11">Belongs to the deoxyhypusine synthase family.</text>
</comment>
<dbReference type="STRING" id="74969.FAD_0214"/>
<comment type="catalytic activity">
    <reaction evidence="1 11">
        <text>[eIF5A protein]-L-lysine + spermidine = [eIF5A protein]-deoxyhypusine + propane-1,3-diamine</text>
        <dbReference type="Rhea" id="RHEA:33299"/>
        <dbReference type="Rhea" id="RHEA-COMP:10143"/>
        <dbReference type="Rhea" id="RHEA-COMP:10144"/>
        <dbReference type="ChEBI" id="CHEBI:29969"/>
        <dbReference type="ChEBI" id="CHEBI:57484"/>
        <dbReference type="ChEBI" id="CHEBI:57834"/>
        <dbReference type="ChEBI" id="CHEBI:82657"/>
        <dbReference type="EC" id="2.5.1.46"/>
    </reaction>
</comment>
<dbReference type="Pfam" id="PF01916">
    <property type="entry name" value="DS"/>
    <property type="match status" value="1"/>
</dbReference>
<evidence type="ECO:0000256" key="7">
    <source>
        <dbReference type="ARBA" id="ARBA00022679"/>
    </source>
</evidence>
<dbReference type="AlphaFoldDB" id="A0A1V0N1W1"/>
<name>A0A1V0N1W1_9ARCH</name>
<evidence type="ECO:0000256" key="2">
    <source>
        <dbReference type="ARBA" id="ARBA00001911"/>
    </source>
</evidence>
<evidence type="ECO:0000256" key="9">
    <source>
        <dbReference type="ARBA" id="ARBA00023256"/>
    </source>
</evidence>
<dbReference type="SUPFAM" id="SSF52467">
    <property type="entry name" value="DHS-like NAD/FAD-binding domain"/>
    <property type="match status" value="1"/>
</dbReference>
<keyword evidence="9 11" id="KW-0386">Hypusine biosynthesis</keyword>
<evidence type="ECO:0000256" key="3">
    <source>
        <dbReference type="ARBA" id="ARBA00002823"/>
    </source>
</evidence>
<evidence type="ECO:0000256" key="11">
    <source>
        <dbReference type="HAMAP-Rule" id="MF_00153"/>
    </source>
</evidence>
<feature type="active site" description="Nucleophile" evidence="11">
    <location>
        <position position="286"/>
    </location>
</feature>
<keyword evidence="14" id="KW-1185">Reference proteome</keyword>
<dbReference type="UniPathway" id="UPA00354"/>
<dbReference type="GeneID" id="84218704"/>
<dbReference type="PANTHER" id="PTHR11703">
    <property type="entry name" value="DEOXYHYPUSINE SYNTHASE"/>
    <property type="match status" value="1"/>
</dbReference>
<dbReference type="NCBIfam" id="NF002294">
    <property type="entry name" value="PRK01221.1"/>
    <property type="match status" value="1"/>
</dbReference>
<evidence type="ECO:0000256" key="6">
    <source>
        <dbReference type="ARBA" id="ARBA00012683"/>
    </source>
</evidence>
<dbReference type="PANTHER" id="PTHR11703:SF0">
    <property type="entry name" value="DEOXYHYPUSINE SYNTHASE"/>
    <property type="match status" value="1"/>
</dbReference>
<organism evidence="12 14">
    <name type="scientific">Ferroplasma acidiphilum</name>
    <dbReference type="NCBI Taxonomy" id="74969"/>
    <lineage>
        <taxon>Archaea</taxon>
        <taxon>Methanobacteriati</taxon>
        <taxon>Thermoplasmatota</taxon>
        <taxon>Thermoplasmata</taxon>
        <taxon>Thermoplasmatales</taxon>
        <taxon>Ferroplasmaceae</taxon>
        <taxon>Ferroplasma</taxon>
    </lineage>
</organism>
<dbReference type="Gene3D" id="3.40.910.10">
    <property type="entry name" value="Deoxyhypusine synthase"/>
    <property type="match status" value="1"/>
</dbReference>
<comment type="cofactor">
    <cofactor evidence="2 11">
        <name>NAD(+)</name>
        <dbReference type="ChEBI" id="CHEBI:57540"/>
    </cofactor>
</comment>
<evidence type="ECO:0000256" key="5">
    <source>
        <dbReference type="ARBA" id="ARBA00009892"/>
    </source>
</evidence>
<accession>A0A1V0N1W1</accession>
<proteinExistence type="inferred from homology"/>
<dbReference type="GO" id="GO:0034038">
    <property type="term" value="F:deoxyhypusine synthase activity"/>
    <property type="evidence" value="ECO:0007669"/>
    <property type="project" value="UniProtKB-UniRule"/>
</dbReference>
<dbReference type="RefSeq" id="WP_081141410.1">
    <property type="nucleotide sequence ID" value="NZ_CP015363.1"/>
</dbReference>
<dbReference type="GO" id="GO:0005737">
    <property type="term" value="C:cytoplasm"/>
    <property type="evidence" value="ECO:0007669"/>
    <property type="project" value="TreeGrafter"/>
</dbReference>
<dbReference type="EMBL" id="JABGBP010000234">
    <property type="protein sequence ID" value="NOL60502.1"/>
    <property type="molecule type" value="Genomic_DNA"/>
</dbReference>
<protein>
    <recommendedName>
        <fullName evidence="10 11">Probable deoxyhypusine synthase</fullName>
        <shortName evidence="11">DHS</shortName>
        <ecNumber evidence="6 11">2.5.1.46</ecNumber>
    </recommendedName>
</protein>
<evidence type="ECO:0000313" key="15">
    <source>
        <dbReference type="Proteomes" id="UP000546917"/>
    </source>
</evidence>